<dbReference type="AlphaFoldDB" id="A0AAV9ZMJ1"/>
<keyword evidence="2" id="KW-1185">Reference proteome</keyword>
<evidence type="ECO:0000313" key="2">
    <source>
        <dbReference type="Proteomes" id="UP001362999"/>
    </source>
</evidence>
<dbReference type="EMBL" id="JAWWNJ010000131">
    <property type="protein sequence ID" value="KAK6987583.1"/>
    <property type="molecule type" value="Genomic_DNA"/>
</dbReference>
<protein>
    <submittedName>
        <fullName evidence="1">Uncharacterized protein</fullName>
    </submittedName>
</protein>
<feature type="non-terminal residue" evidence="1">
    <location>
        <position position="1"/>
    </location>
</feature>
<gene>
    <name evidence="1" type="ORF">R3P38DRAFT_2574849</name>
</gene>
<comment type="caution">
    <text evidence="1">The sequence shown here is derived from an EMBL/GenBank/DDBJ whole genome shotgun (WGS) entry which is preliminary data.</text>
</comment>
<sequence>SAGELYAAAMLSPQRGYPLFWPAPQAHHPNINNGIAIGDVGCVTVEGKFIYLFNVFSPAQGYYDPPGFEPLKLEELNQLNTNSAHLDCDPCCYASAEVEHPKKLTRCREYIFHGTILALPRGSHQQYLLHGIPRLRMYAAENAKSWYQYVVNDLGRKLEHAMGNGSLFNGSLFLVTGHEKARSWGMACYGYGHPDRDQKFSLNLNFRKVPGSNAYGWVNGLPGQRQPLTELMNHDPVDGPLDQTLFLRGWRLTLGPQAWHEVNSSSTERTSSILQPPLSRLRRGKGPHPPLDVTFTSYPPGKVKLPRGLNSRIFASGQNMKL</sequence>
<evidence type="ECO:0000313" key="1">
    <source>
        <dbReference type="EMBL" id="KAK6987583.1"/>
    </source>
</evidence>
<name>A0AAV9ZMJ1_9AGAR</name>
<accession>A0AAV9ZMJ1</accession>
<proteinExistence type="predicted"/>
<organism evidence="1 2">
    <name type="scientific">Favolaschia claudopus</name>
    <dbReference type="NCBI Taxonomy" id="2862362"/>
    <lineage>
        <taxon>Eukaryota</taxon>
        <taxon>Fungi</taxon>
        <taxon>Dikarya</taxon>
        <taxon>Basidiomycota</taxon>
        <taxon>Agaricomycotina</taxon>
        <taxon>Agaricomycetes</taxon>
        <taxon>Agaricomycetidae</taxon>
        <taxon>Agaricales</taxon>
        <taxon>Marasmiineae</taxon>
        <taxon>Mycenaceae</taxon>
        <taxon>Favolaschia</taxon>
    </lineage>
</organism>
<dbReference type="Proteomes" id="UP001362999">
    <property type="component" value="Unassembled WGS sequence"/>
</dbReference>
<reference evidence="1 2" key="1">
    <citation type="journal article" date="2024" name="J Genomics">
        <title>Draft genome sequencing and assembly of Favolaschia claudopus CIRM-BRFM 2984 isolated from oak limbs.</title>
        <authorList>
            <person name="Navarro D."/>
            <person name="Drula E."/>
            <person name="Chaduli D."/>
            <person name="Cazenave R."/>
            <person name="Ahrendt S."/>
            <person name="Wang J."/>
            <person name="Lipzen A."/>
            <person name="Daum C."/>
            <person name="Barry K."/>
            <person name="Grigoriev I.V."/>
            <person name="Favel A."/>
            <person name="Rosso M.N."/>
            <person name="Martin F."/>
        </authorList>
    </citation>
    <scope>NUCLEOTIDE SEQUENCE [LARGE SCALE GENOMIC DNA]</scope>
    <source>
        <strain evidence="1 2">CIRM-BRFM 2984</strain>
    </source>
</reference>